<dbReference type="InterPro" id="IPR004360">
    <property type="entry name" value="Glyas_Fos-R_dOase_dom"/>
</dbReference>
<dbReference type="Gene3D" id="3.10.180.10">
    <property type="entry name" value="2,3-Dihydroxybiphenyl 1,2-Dioxygenase, domain 1"/>
    <property type="match status" value="2"/>
</dbReference>
<dbReference type="CDD" id="cd16359">
    <property type="entry name" value="VOC_BsCatE_like_C"/>
    <property type="match status" value="1"/>
</dbReference>
<sequence>MTTHTLHPSTRLGEVKLKVSSLERSLAFYQSVIGFQVLRQEGRTAELTADGTNVLVVLEEVPNAVIVPERSSSGLYHYAILLPTRKALGVALRRLLEHGINVGQADHFVSEALYISDPDLNGIEIYRDRPRDEWEYDAQGMVKMGTEPIDWNGLLAEAEGSEWQGLPAGTVIGHVHFHVRDLAESKQFYCDALGFEIEVDMMRFMRALFISAGRYHHHIGLNLWAGAGAPRVPANGTGIVYFTVVLPNAAELEKTALNMKQSGYTVERDGDIWWTEDPNGIKVKLVAA</sequence>
<dbReference type="OrthoDB" id="9792626at2"/>
<name>A0A3A1UWQ2_9BACL</name>
<dbReference type="Pfam" id="PF00903">
    <property type="entry name" value="Glyoxalase"/>
    <property type="match status" value="2"/>
</dbReference>
<evidence type="ECO:0000313" key="3">
    <source>
        <dbReference type="Proteomes" id="UP000266482"/>
    </source>
</evidence>
<accession>A0A3A1UWQ2</accession>
<dbReference type="Proteomes" id="UP000266482">
    <property type="component" value="Unassembled WGS sequence"/>
</dbReference>
<dbReference type="InterPro" id="IPR029068">
    <property type="entry name" value="Glyas_Bleomycin-R_OHBP_Dase"/>
</dbReference>
<protein>
    <submittedName>
        <fullName evidence="2">VOC family protein</fullName>
    </submittedName>
</protein>
<gene>
    <name evidence="2" type="ORF">D3P08_22440</name>
</gene>
<feature type="domain" description="VOC" evidence="1">
    <location>
        <begin position="11"/>
        <end position="128"/>
    </location>
</feature>
<feature type="domain" description="VOC" evidence="1">
    <location>
        <begin position="171"/>
        <end position="288"/>
    </location>
</feature>
<evidence type="ECO:0000259" key="1">
    <source>
        <dbReference type="PROSITE" id="PS51819"/>
    </source>
</evidence>
<dbReference type="SUPFAM" id="SSF54593">
    <property type="entry name" value="Glyoxalase/Bleomycin resistance protein/Dihydroxybiphenyl dioxygenase"/>
    <property type="match status" value="2"/>
</dbReference>
<organism evidence="2 3">
    <name type="scientific">Paenibacillus nanensis</name>
    <dbReference type="NCBI Taxonomy" id="393251"/>
    <lineage>
        <taxon>Bacteria</taxon>
        <taxon>Bacillati</taxon>
        <taxon>Bacillota</taxon>
        <taxon>Bacilli</taxon>
        <taxon>Bacillales</taxon>
        <taxon>Paenibacillaceae</taxon>
        <taxon>Paenibacillus</taxon>
    </lineage>
</organism>
<dbReference type="CDD" id="cd07255">
    <property type="entry name" value="VOC_BsCatE_like_N"/>
    <property type="match status" value="1"/>
</dbReference>
<dbReference type="AlphaFoldDB" id="A0A3A1UWQ2"/>
<evidence type="ECO:0000313" key="2">
    <source>
        <dbReference type="EMBL" id="RIX49321.1"/>
    </source>
</evidence>
<proteinExistence type="predicted"/>
<dbReference type="InterPro" id="IPR037523">
    <property type="entry name" value="VOC_core"/>
</dbReference>
<dbReference type="PANTHER" id="PTHR43279:SF1">
    <property type="entry name" value="CATECHOL-2,3-DIOXYGENASE"/>
    <property type="match status" value="1"/>
</dbReference>
<dbReference type="RefSeq" id="WP_119602363.1">
    <property type="nucleotide sequence ID" value="NZ_QXQA01000018.1"/>
</dbReference>
<dbReference type="PROSITE" id="PS51819">
    <property type="entry name" value="VOC"/>
    <property type="match status" value="2"/>
</dbReference>
<dbReference type="EMBL" id="QXQA01000018">
    <property type="protein sequence ID" value="RIX49321.1"/>
    <property type="molecule type" value="Genomic_DNA"/>
</dbReference>
<dbReference type="PANTHER" id="PTHR43279">
    <property type="entry name" value="CATECHOL-2,3-DIOXYGENASE"/>
    <property type="match status" value="1"/>
</dbReference>
<reference evidence="2 3" key="1">
    <citation type="submission" date="2018-09" db="EMBL/GenBank/DDBJ databases">
        <title>Paenibacillus aracenensis nov. sp. isolated from a cave in southern Spain.</title>
        <authorList>
            <person name="Jurado V."/>
            <person name="Gutierrez-Patricio S."/>
            <person name="Gonzalez-Pimentel J.L."/>
            <person name="Miller A.Z."/>
            <person name="Laiz L."/>
            <person name="Saiz-Jimenez C."/>
        </authorList>
    </citation>
    <scope>NUCLEOTIDE SEQUENCE [LARGE SCALE GENOMIC DNA]</scope>
    <source>
        <strain evidence="2 3">DSM 22867</strain>
    </source>
</reference>
<comment type="caution">
    <text evidence="2">The sequence shown here is derived from an EMBL/GenBank/DDBJ whole genome shotgun (WGS) entry which is preliminary data.</text>
</comment>
<keyword evidence="3" id="KW-1185">Reference proteome</keyword>